<evidence type="ECO:0000256" key="2">
    <source>
        <dbReference type="SAM" id="SignalP"/>
    </source>
</evidence>
<keyword evidence="2" id="KW-0732">Signal</keyword>
<name>A0AAU8A5U1_9FIRM</name>
<dbReference type="RefSeq" id="WP_353422835.1">
    <property type="nucleotide sequence ID" value="NZ_CP117826.1"/>
</dbReference>
<dbReference type="EMBL" id="CP117826">
    <property type="protein sequence ID" value="XCC61304.1"/>
    <property type="molecule type" value="Genomic_DNA"/>
</dbReference>
<dbReference type="AlphaFoldDB" id="A0AAU8A5U1"/>
<dbReference type="PROSITE" id="PS51257">
    <property type="entry name" value="PROKAR_LIPOPROTEIN"/>
    <property type="match status" value="1"/>
</dbReference>
<dbReference type="InterPro" id="IPR029000">
    <property type="entry name" value="Cyclophilin-like_dom_sf"/>
</dbReference>
<dbReference type="Pfam" id="PF18050">
    <property type="entry name" value="Cyclophil_like2"/>
    <property type="match status" value="1"/>
</dbReference>
<feature type="chain" id="PRO_5043493374" evidence="2">
    <location>
        <begin position="20"/>
        <end position="186"/>
    </location>
</feature>
<feature type="signal peptide" evidence="2">
    <location>
        <begin position="1"/>
        <end position="19"/>
    </location>
</feature>
<feature type="coiled-coil region" evidence="1">
    <location>
        <begin position="44"/>
        <end position="71"/>
    </location>
</feature>
<gene>
    <name evidence="4" type="ORF">PUP29_07110</name>
</gene>
<protein>
    <submittedName>
        <fullName evidence="4">Cyclophilin-like fold protein</fullName>
    </submittedName>
</protein>
<feature type="domain" description="Cyclophilin-like" evidence="3">
    <location>
        <begin position="72"/>
        <end position="181"/>
    </location>
</feature>
<accession>A0AAU8A5U1</accession>
<reference evidence="4" key="1">
    <citation type="submission" date="2023-02" db="EMBL/GenBank/DDBJ databases">
        <title>Gut commensal Christensenella minuta modulates host metabolism via a new class of secondary bile acids.</title>
        <authorList>
            <person name="Liu C."/>
        </authorList>
    </citation>
    <scope>NUCLEOTIDE SEQUENCE</scope>
    <source>
        <strain evidence="4">CA70</strain>
    </source>
</reference>
<dbReference type="SUPFAM" id="SSF50891">
    <property type="entry name" value="Cyclophilin-like"/>
    <property type="match status" value="1"/>
</dbReference>
<evidence type="ECO:0000256" key="1">
    <source>
        <dbReference type="SAM" id="Coils"/>
    </source>
</evidence>
<evidence type="ECO:0000313" key="4">
    <source>
        <dbReference type="EMBL" id="XCC61304.1"/>
    </source>
</evidence>
<evidence type="ECO:0000259" key="3">
    <source>
        <dbReference type="Pfam" id="PF18050"/>
    </source>
</evidence>
<organism evidence="4">
    <name type="scientific">Christensenella massiliensis</name>
    <dbReference type="NCBI Taxonomy" id="1805714"/>
    <lineage>
        <taxon>Bacteria</taxon>
        <taxon>Bacillati</taxon>
        <taxon>Bacillota</taxon>
        <taxon>Clostridia</taxon>
        <taxon>Christensenellales</taxon>
        <taxon>Christensenellaceae</taxon>
        <taxon>Christensenella</taxon>
    </lineage>
</organism>
<proteinExistence type="predicted"/>
<dbReference type="InterPro" id="IPR041183">
    <property type="entry name" value="Cyclophilin-like"/>
</dbReference>
<keyword evidence="1" id="KW-0175">Coiled coil</keyword>
<sequence length="186" mass="19979">MRKKRIRFAGLVLTAFALAAVMTAAACAEAEPQKQNDDGRGYAAAGVEEQADETKNKNADMEEAAKNAELKIAVGGTVLTASLEENSSAQALEQLLADGPLTIEMRDYGNMEKVGALGAELPENNEELTAQAGDLILYQGDSFVIYYAQNTWNLTRLGKIRHTTADELKEILGNGDATVTLSLNKE</sequence>
<dbReference type="Gene3D" id="2.40.100.20">
    <property type="match status" value="1"/>
</dbReference>